<keyword evidence="3" id="KW-1185">Reference proteome</keyword>
<organism evidence="2 3">
    <name type="scientific">Vibrio coralliilyticus</name>
    <dbReference type="NCBI Taxonomy" id="190893"/>
    <lineage>
        <taxon>Bacteria</taxon>
        <taxon>Pseudomonadati</taxon>
        <taxon>Pseudomonadota</taxon>
        <taxon>Gammaproteobacteria</taxon>
        <taxon>Vibrionales</taxon>
        <taxon>Vibrionaceae</taxon>
        <taxon>Vibrio</taxon>
    </lineage>
</organism>
<accession>A0AAN0VWV5</accession>
<gene>
    <name evidence="2" type="ORF">IX92_05740</name>
</gene>
<keyword evidence="1" id="KW-0472">Membrane</keyword>
<feature type="transmembrane region" description="Helical" evidence="1">
    <location>
        <begin position="18"/>
        <end position="40"/>
    </location>
</feature>
<sequence length="165" mass="18587">MSPTEIPKEILEAFKVPVLFKIVAWFSTSLICALGIYASFHWGDWIHFARAGAVIVVLSLALEASGYIDKYLDKILNMINEISPEIVLKQVMKNKHMYGLKGNESKEQLVQIARKENSRRLTDIGNVASNQFYKNLRRTEFTIATIGTLIWGFGDLLEALIPLSA</sequence>
<evidence type="ECO:0000313" key="3">
    <source>
        <dbReference type="Proteomes" id="UP000030081"/>
    </source>
</evidence>
<dbReference type="EMBL" id="CP009617">
    <property type="protein sequence ID" value="AIW18577.1"/>
    <property type="molecule type" value="Genomic_DNA"/>
</dbReference>
<proteinExistence type="predicted"/>
<name>A0AAN0VWV5_9VIBR</name>
<keyword evidence="1" id="KW-1133">Transmembrane helix</keyword>
<evidence type="ECO:0000313" key="2">
    <source>
        <dbReference type="EMBL" id="AIW18577.1"/>
    </source>
</evidence>
<protein>
    <submittedName>
        <fullName evidence="2">Uncharacterized protein</fullName>
    </submittedName>
</protein>
<dbReference type="KEGG" id="vcy:IX92_05740"/>
<keyword evidence="1" id="KW-0812">Transmembrane</keyword>
<dbReference type="RefSeq" id="WP_043007668.1">
    <property type="nucleotide sequence ID" value="NZ_CP009617.1"/>
</dbReference>
<evidence type="ECO:0000256" key="1">
    <source>
        <dbReference type="SAM" id="Phobius"/>
    </source>
</evidence>
<dbReference type="AlphaFoldDB" id="A0AAN0VWV5"/>
<reference evidence="2 3" key="1">
    <citation type="submission" date="2014-10" db="EMBL/GenBank/DDBJ databases">
        <title>The Complete Genome Sequence for the Shellfish Pathogen Vibrio coralliilyticus RE98 Isolated from a Shellfish Hatchery.</title>
        <authorList>
            <person name="Richards G.P."/>
            <person name="Bono J.L."/>
            <person name="Watson M.A."/>
            <person name="Needleman D.S."/>
        </authorList>
    </citation>
    <scope>NUCLEOTIDE SEQUENCE [LARGE SCALE GENOMIC DNA]</scope>
    <source>
        <strain evidence="2 3">RE98</strain>
    </source>
</reference>
<dbReference type="Proteomes" id="UP000030081">
    <property type="component" value="Chromosome 1"/>
</dbReference>
<feature type="transmembrane region" description="Helical" evidence="1">
    <location>
        <begin position="46"/>
        <end position="68"/>
    </location>
</feature>